<dbReference type="Pfam" id="PF10418">
    <property type="entry name" value="DHODB_Fe-S_bind"/>
    <property type="match status" value="1"/>
</dbReference>
<proteinExistence type="predicted"/>
<dbReference type="SUPFAM" id="SSF63380">
    <property type="entry name" value="Riboflavin synthase domain-like"/>
    <property type="match status" value="1"/>
</dbReference>
<keyword evidence="1" id="KW-0408">Iron</keyword>
<dbReference type="InterPro" id="IPR017927">
    <property type="entry name" value="FAD-bd_FR_type"/>
</dbReference>
<dbReference type="PANTHER" id="PTHR43513:SF3">
    <property type="entry name" value="DIHYDROOROTATE DEHYDROGENASE B (NAD(+)), ELECTRON TRANSFER SUBUNIT-RELATED"/>
    <property type="match status" value="1"/>
</dbReference>
<dbReference type="PANTHER" id="PTHR43513">
    <property type="entry name" value="DIHYDROOROTATE DEHYDROGENASE B (NAD(+)), ELECTRON TRANSFER SUBUNIT"/>
    <property type="match status" value="1"/>
</dbReference>
<gene>
    <name evidence="3" type="ORF">A2008_00370</name>
</gene>
<keyword evidence="1" id="KW-0001">2Fe-2S</keyword>
<evidence type="ECO:0000313" key="3">
    <source>
        <dbReference type="EMBL" id="OGM02920.1"/>
    </source>
</evidence>
<evidence type="ECO:0000256" key="1">
    <source>
        <dbReference type="PIRSR" id="PIRSR006816-2"/>
    </source>
</evidence>
<dbReference type="Gene3D" id="3.40.50.80">
    <property type="entry name" value="Nucleotide-binding domain of ferredoxin-NADP reductase (FNR) module"/>
    <property type="match status" value="1"/>
</dbReference>
<dbReference type="GO" id="GO:0046872">
    <property type="term" value="F:metal ion binding"/>
    <property type="evidence" value="ECO:0007669"/>
    <property type="project" value="UniProtKB-KW"/>
</dbReference>
<accession>A0A1F7WJE2</accession>
<dbReference type="PIRSF" id="PIRSF006816">
    <property type="entry name" value="Cyc3_hyd_g"/>
    <property type="match status" value="1"/>
</dbReference>
<keyword evidence="1" id="KW-0411">Iron-sulfur</keyword>
<keyword evidence="1" id="KW-0479">Metal-binding</keyword>
<feature type="binding site" evidence="1">
    <location>
        <position position="231"/>
    </location>
    <ligand>
        <name>[2Fe-2S] cluster</name>
        <dbReference type="ChEBI" id="CHEBI:190135"/>
    </ligand>
</feature>
<dbReference type="Proteomes" id="UP000178735">
    <property type="component" value="Unassembled WGS sequence"/>
</dbReference>
<reference evidence="3 4" key="1">
    <citation type="journal article" date="2016" name="Nat. Commun.">
        <title>Thousands of microbial genomes shed light on interconnected biogeochemical processes in an aquifer system.</title>
        <authorList>
            <person name="Anantharaman K."/>
            <person name="Brown C.T."/>
            <person name="Hug L.A."/>
            <person name="Sharon I."/>
            <person name="Castelle C.J."/>
            <person name="Probst A.J."/>
            <person name="Thomas B.C."/>
            <person name="Singh A."/>
            <person name="Wilkins M.J."/>
            <person name="Karaoz U."/>
            <person name="Brodie E.L."/>
            <person name="Williams K.H."/>
            <person name="Hubbard S.S."/>
            <person name="Banfield J.F."/>
        </authorList>
    </citation>
    <scope>NUCLEOTIDE SEQUENCE [LARGE SCALE GENOMIC DNA]</scope>
</reference>
<dbReference type="NCBIfam" id="NF000796">
    <property type="entry name" value="PRK00054.1-1"/>
    <property type="match status" value="1"/>
</dbReference>
<feature type="binding site" evidence="1">
    <location>
        <position position="221"/>
    </location>
    <ligand>
        <name>[2Fe-2S] cluster</name>
        <dbReference type="ChEBI" id="CHEBI:190135"/>
    </ligand>
</feature>
<dbReference type="InterPro" id="IPR019480">
    <property type="entry name" value="Dihydroorotate_DH_Fe-S-bd"/>
</dbReference>
<dbReference type="Gene3D" id="2.40.30.10">
    <property type="entry name" value="Translation factors"/>
    <property type="match status" value="1"/>
</dbReference>
<comment type="cofactor">
    <cofactor evidence="1">
        <name>[2Fe-2S] cluster</name>
        <dbReference type="ChEBI" id="CHEBI:190135"/>
    </cofactor>
    <text evidence="1">Binds 1 [2Fe-2S] cluster per subunit.</text>
</comment>
<dbReference type="GO" id="GO:0016491">
    <property type="term" value="F:oxidoreductase activity"/>
    <property type="evidence" value="ECO:0007669"/>
    <property type="project" value="InterPro"/>
</dbReference>
<dbReference type="PROSITE" id="PS51384">
    <property type="entry name" value="FAD_FR"/>
    <property type="match status" value="1"/>
</dbReference>
<dbReference type="InterPro" id="IPR039261">
    <property type="entry name" value="FNR_nucleotide-bd"/>
</dbReference>
<sequence length="267" mass="28954">MKEKRFTLKIMDVIYENEKTITFIFKHKIKSGPGQFIMLSDLENGEKPFSISSCDGSSFGVTMKIVGEFTGKLSALKPGDMVSIRGPYGSTFTIPEGKRCLITGGGCGVPPLFFLAGRLIERNNTVTAVTGFKTGSEAMCVNEFEKTGIRPVIMTDDGSLGARGTVLDAMRDILKKERPDMIYAAGPEIMLKKVMDASDGIPCEILVERYMKCAIGICGQCAMDPIGLRVCVEGPVLNKRAVGLLSEFGAYRRDASGAKEFFCGATH</sequence>
<protein>
    <recommendedName>
        <fullName evidence="2">FAD-binding FR-type domain-containing protein</fullName>
    </recommendedName>
</protein>
<name>A0A1F7WJE2_9BACT</name>
<dbReference type="STRING" id="1817813.A2008_00370"/>
<dbReference type="GO" id="GO:0006221">
    <property type="term" value="P:pyrimidine nucleotide biosynthetic process"/>
    <property type="evidence" value="ECO:0007669"/>
    <property type="project" value="InterPro"/>
</dbReference>
<dbReference type="GO" id="GO:0050660">
    <property type="term" value="F:flavin adenine dinucleotide binding"/>
    <property type="evidence" value="ECO:0007669"/>
    <property type="project" value="InterPro"/>
</dbReference>
<dbReference type="InterPro" id="IPR050353">
    <property type="entry name" value="PyrK_electron_transfer"/>
</dbReference>
<evidence type="ECO:0000259" key="2">
    <source>
        <dbReference type="PROSITE" id="PS51384"/>
    </source>
</evidence>
<organism evidence="3 4">
    <name type="scientific">Candidatus Wallbacteria bacterium GWC2_49_35</name>
    <dbReference type="NCBI Taxonomy" id="1817813"/>
    <lineage>
        <taxon>Bacteria</taxon>
        <taxon>Candidatus Walliibacteriota</taxon>
    </lineage>
</organism>
<feature type="domain" description="FAD-binding FR-type" evidence="2">
    <location>
        <begin position="3"/>
        <end position="94"/>
    </location>
</feature>
<dbReference type="AlphaFoldDB" id="A0A1F7WJE2"/>
<feature type="binding site" evidence="1">
    <location>
        <position position="213"/>
    </location>
    <ligand>
        <name>[2Fe-2S] cluster</name>
        <dbReference type="ChEBI" id="CHEBI:190135"/>
    </ligand>
</feature>
<feature type="binding site" evidence="1">
    <location>
        <position position="218"/>
    </location>
    <ligand>
        <name>[2Fe-2S] cluster</name>
        <dbReference type="ChEBI" id="CHEBI:190135"/>
    </ligand>
</feature>
<dbReference type="InterPro" id="IPR012165">
    <property type="entry name" value="Cyt_c3_hydrogenase_gsu"/>
</dbReference>
<dbReference type="SUPFAM" id="SSF52343">
    <property type="entry name" value="Ferredoxin reductase-like, C-terminal NADP-linked domain"/>
    <property type="match status" value="1"/>
</dbReference>
<comment type="caution">
    <text evidence="3">The sequence shown here is derived from an EMBL/GenBank/DDBJ whole genome shotgun (WGS) entry which is preliminary data.</text>
</comment>
<evidence type="ECO:0000313" key="4">
    <source>
        <dbReference type="Proteomes" id="UP000178735"/>
    </source>
</evidence>
<dbReference type="EMBL" id="MGFH01000195">
    <property type="protein sequence ID" value="OGM02920.1"/>
    <property type="molecule type" value="Genomic_DNA"/>
</dbReference>
<dbReference type="InterPro" id="IPR017938">
    <property type="entry name" value="Riboflavin_synthase-like_b-brl"/>
</dbReference>
<dbReference type="GO" id="GO:0051537">
    <property type="term" value="F:2 iron, 2 sulfur cluster binding"/>
    <property type="evidence" value="ECO:0007669"/>
    <property type="project" value="UniProtKB-KW"/>
</dbReference>